<comment type="caution">
    <text evidence="5">The sequence shown here is derived from an EMBL/GenBank/DDBJ whole genome shotgun (WGS) entry which is preliminary data.</text>
</comment>
<keyword evidence="2" id="KW-0238">DNA-binding</keyword>
<dbReference type="EMBL" id="LAKJ01000002">
    <property type="protein sequence ID" value="KKI65248.1"/>
    <property type="molecule type" value="Genomic_DNA"/>
</dbReference>
<dbReference type="PROSITE" id="PS01124">
    <property type="entry name" value="HTH_ARAC_FAMILY_2"/>
    <property type="match status" value="1"/>
</dbReference>
<keyword evidence="1" id="KW-0805">Transcription regulation</keyword>
<dbReference type="RefSeq" id="WP_019469166.1">
    <property type="nucleotide sequence ID" value="NZ_LAKJ01000002.1"/>
</dbReference>
<accession>A0A0M2P5S1</accession>
<name>A0A0M2P5S1_STACC</name>
<protein>
    <submittedName>
        <fullName evidence="5">Transcriptional regulator of rhamnose utilization, AraC family</fullName>
    </submittedName>
</protein>
<dbReference type="PATRIC" id="fig|74704.6.peg.1239"/>
<proteinExistence type="predicted"/>
<reference evidence="5 6" key="1">
    <citation type="submission" date="2015-03" db="EMBL/GenBank/DDBJ databases">
        <title>Genome Assembly of Staphylococcus cohnii subsp. cohnii strain G22B2.</title>
        <authorList>
            <person name="Nair G."/>
            <person name="Kaur G."/>
            <person name="Khatri I."/>
            <person name="Singh N.K."/>
            <person name="Sathyabama S."/>
            <person name="Maurya S.K."/>
            <person name="Subramanian S."/>
            <person name="Agrewala J.N."/>
            <person name="Mayilraj S."/>
        </authorList>
    </citation>
    <scope>NUCLEOTIDE SEQUENCE [LARGE SCALE GENOMIC DNA]</scope>
    <source>
        <strain evidence="5 6">G22B2</strain>
    </source>
</reference>
<evidence type="ECO:0000313" key="5">
    <source>
        <dbReference type="EMBL" id="KKI65248.1"/>
    </source>
</evidence>
<dbReference type="GO" id="GO:0043565">
    <property type="term" value="F:sequence-specific DNA binding"/>
    <property type="evidence" value="ECO:0007669"/>
    <property type="project" value="InterPro"/>
</dbReference>
<sequence>MNYNQIIYDEGDKLEHLNTSNFSNIYLVISGMNHFQKVKSNFIFHRGDVFVVYDFEENLIIHREGMLACISVNNLSYHRFTLINQENLLEKYKLSKLITETYITTLKNILENNSFNGDIGVIKLINYLNSSQANIYGQLTYSNKLIKNVVEYINQHYKQPLTLNLIAKNFYVNSSYLSREFSKKMNISLIKYIKKVKIYSLSRELLTNGNSESIWVDYGFRSYNTYLRDFKNVMQMTPKDFIKQHYSKSTNTKIEPHQLYNQLQLILDTIKSE</sequence>
<feature type="domain" description="HTH araC/xylS-type" evidence="4">
    <location>
        <begin position="147"/>
        <end position="244"/>
    </location>
</feature>
<dbReference type="SUPFAM" id="SSF46689">
    <property type="entry name" value="Homeodomain-like"/>
    <property type="match status" value="1"/>
</dbReference>
<evidence type="ECO:0000313" key="6">
    <source>
        <dbReference type="Proteomes" id="UP000034455"/>
    </source>
</evidence>
<evidence type="ECO:0000256" key="3">
    <source>
        <dbReference type="ARBA" id="ARBA00023163"/>
    </source>
</evidence>
<dbReference type="SMART" id="SM00342">
    <property type="entry name" value="HTH_ARAC"/>
    <property type="match status" value="1"/>
</dbReference>
<evidence type="ECO:0000256" key="1">
    <source>
        <dbReference type="ARBA" id="ARBA00023015"/>
    </source>
</evidence>
<dbReference type="Gene3D" id="1.10.10.60">
    <property type="entry name" value="Homeodomain-like"/>
    <property type="match status" value="2"/>
</dbReference>
<evidence type="ECO:0000256" key="2">
    <source>
        <dbReference type="ARBA" id="ARBA00023125"/>
    </source>
</evidence>
<dbReference type="PANTHER" id="PTHR43280">
    <property type="entry name" value="ARAC-FAMILY TRANSCRIPTIONAL REGULATOR"/>
    <property type="match status" value="1"/>
</dbReference>
<evidence type="ECO:0000259" key="4">
    <source>
        <dbReference type="PROSITE" id="PS01124"/>
    </source>
</evidence>
<organism evidence="5 6">
    <name type="scientific">Staphylococcus cohnii subsp. cohnii</name>
    <dbReference type="NCBI Taxonomy" id="74704"/>
    <lineage>
        <taxon>Bacteria</taxon>
        <taxon>Bacillati</taxon>
        <taxon>Bacillota</taxon>
        <taxon>Bacilli</taxon>
        <taxon>Bacillales</taxon>
        <taxon>Staphylococcaceae</taxon>
        <taxon>Staphylococcus</taxon>
        <taxon>Staphylococcus cohnii species complex</taxon>
    </lineage>
</organism>
<dbReference type="AlphaFoldDB" id="A0A0M2P5S1"/>
<dbReference type="PANTHER" id="PTHR43280:SF2">
    <property type="entry name" value="HTH-TYPE TRANSCRIPTIONAL REGULATOR EXSA"/>
    <property type="match status" value="1"/>
</dbReference>
<dbReference type="Pfam" id="PF12833">
    <property type="entry name" value="HTH_18"/>
    <property type="match status" value="1"/>
</dbReference>
<keyword evidence="3" id="KW-0804">Transcription</keyword>
<dbReference type="Proteomes" id="UP000034455">
    <property type="component" value="Unassembled WGS sequence"/>
</dbReference>
<gene>
    <name evidence="5" type="ORF">UF66_1205</name>
</gene>
<dbReference type="InterPro" id="IPR009057">
    <property type="entry name" value="Homeodomain-like_sf"/>
</dbReference>
<dbReference type="GO" id="GO:0003700">
    <property type="term" value="F:DNA-binding transcription factor activity"/>
    <property type="evidence" value="ECO:0007669"/>
    <property type="project" value="InterPro"/>
</dbReference>
<dbReference type="InterPro" id="IPR018060">
    <property type="entry name" value="HTH_AraC"/>
</dbReference>